<dbReference type="RefSeq" id="XP_025598176.1">
    <property type="nucleotide sequence ID" value="XM_025742445.1"/>
</dbReference>
<dbReference type="PANTHER" id="PTHR37211:SF1">
    <property type="entry name" value="EXPRESSED PROTEIN"/>
    <property type="match status" value="1"/>
</dbReference>
<accession>A0A316Z7Y4</accession>
<dbReference type="PANTHER" id="PTHR37211">
    <property type="entry name" value="EXPRESSED PROTEIN"/>
    <property type="match status" value="1"/>
</dbReference>
<dbReference type="GeneID" id="37269989"/>
<dbReference type="OrthoDB" id="3342809at2759"/>
<dbReference type="InterPro" id="IPR029063">
    <property type="entry name" value="SAM-dependent_MTases_sf"/>
</dbReference>
<feature type="region of interest" description="Disordered" evidence="1">
    <location>
        <begin position="454"/>
        <end position="485"/>
    </location>
</feature>
<evidence type="ECO:0000313" key="3">
    <source>
        <dbReference type="Proteomes" id="UP000245946"/>
    </source>
</evidence>
<dbReference type="AlphaFoldDB" id="A0A316Z7Y4"/>
<feature type="compositionally biased region" description="Basic and acidic residues" evidence="1">
    <location>
        <begin position="202"/>
        <end position="216"/>
    </location>
</feature>
<sequence>MEVTEARRRLSCGKNFARRNPDLLTLRCFRVLGAGLAPSSPHHVAMSDSRAFAFGSSSVSGDWSQTLAGRADALAVYSDAVQEPDVECSNLDSLYCGSQHDDTDRAEARVLREDFCSSALVAHTWLGLHQDNVSQGVDIDLAALRSTQRLFGAQTVKVVQSAAFSGEASTSVLQPEAAALQAKEAEAPEAKGASWAAGAASERFDRKLQKQKEKAERKRAKAGPSTASQTRTEPRLTLVHADVLDLPLPASPSQPALPPPDLVASLNYALCYFHTRAGLLAYLAQVRRTLRPRTGRLICDQFAGPTGGEVYAEQAPLWAAFEREPGFMRPADPRPQLSEAPLQIVPPPADALEDAASHTQWPRGQLKLVRTGEKEGGFEYWREDGPIDFATNRFRMSLSMRFSDGSWLRDVFAYDFRIWSLCEVVEAMKEVGFSDVYTYVLPRTARDDLTHAADGNAAKAPRSRSSSASSGSDAAPMEDGDGMDDMAHLTRMTEREEAAKVNYQQLKAGDKLFASRSFATYIVACAPPQ</sequence>
<organism evidence="2 3">
    <name type="scientific">Tilletiopsis washingtonensis</name>
    <dbReference type="NCBI Taxonomy" id="58919"/>
    <lineage>
        <taxon>Eukaryota</taxon>
        <taxon>Fungi</taxon>
        <taxon>Dikarya</taxon>
        <taxon>Basidiomycota</taxon>
        <taxon>Ustilaginomycotina</taxon>
        <taxon>Exobasidiomycetes</taxon>
        <taxon>Entylomatales</taxon>
        <taxon>Entylomatales incertae sedis</taxon>
        <taxon>Tilletiopsis</taxon>
    </lineage>
</organism>
<evidence type="ECO:0000256" key="1">
    <source>
        <dbReference type="SAM" id="MobiDB-lite"/>
    </source>
</evidence>
<dbReference type="Gene3D" id="3.40.50.150">
    <property type="entry name" value="Vaccinia Virus protein VP39"/>
    <property type="match status" value="1"/>
</dbReference>
<name>A0A316Z7Y4_9BASI</name>
<evidence type="ECO:0000313" key="2">
    <source>
        <dbReference type="EMBL" id="PWN97897.1"/>
    </source>
</evidence>
<feature type="compositionally biased region" description="Low complexity" evidence="1">
    <location>
        <begin position="457"/>
        <end position="475"/>
    </location>
</feature>
<protein>
    <submittedName>
        <fullName evidence="2">Uncharacterized protein</fullName>
    </submittedName>
</protein>
<feature type="region of interest" description="Disordered" evidence="1">
    <location>
        <begin position="190"/>
        <end position="234"/>
    </location>
</feature>
<reference evidence="2 3" key="1">
    <citation type="journal article" date="2018" name="Mol. Biol. Evol.">
        <title>Broad Genomic Sampling Reveals a Smut Pathogenic Ancestry of the Fungal Clade Ustilaginomycotina.</title>
        <authorList>
            <person name="Kijpornyongpan T."/>
            <person name="Mondo S.J."/>
            <person name="Barry K."/>
            <person name="Sandor L."/>
            <person name="Lee J."/>
            <person name="Lipzen A."/>
            <person name="Pangilinan J."/>
            <person name="LaButti K."/>
            <person name="Hainaut M."/>
            <person name="Henrissat B."/>
            <person name="Grigoriev I.V."/>
            <person name="Spatafora J.W."/>
            <person name="Aime M.C."/>
        </authorList>
    </citation>
    <scope>NUCLEOTIDE SEQUENCE [LARGE SCALE GENOMIC DNA]</scope>
    <source>
        <strain evidence="2 3">MCA 4186</strain>
    </source>
</reference>
<proteinExistence type="predicted"/>
<feature type="compositionally biased region" description="Low complexity" evidence="1">
    <location>
        <begin position="190"/>
        <end position="201"/>
    </location>
</feature>
<dbReference type="EMBL" id="KZ819293">
    <property type="protein sequence ID" value="PWN97897.1"/>
    <property type="molecule type" value="Genomic_DNA"/>
</dbReference>
<keyword evidence="3" id="KW-1185">Reference proteome</keyword>
<dbReference type="Proteomes" id="UP000245946">
    <property type="component" value="Unassembled WGS sequence"/>
</dbReference>
<dbReference type="SUPFAM" id="SSF53335">
    <property type="entry name" value="S-adenosyl-L-methionine-dependent methyltransferases"/>
    <property type="match status" value="1"/>
</dbReference>
<gene>
    <name evidence="2" type="ORF">FA09DRAFT_330062</name>
</gene>